<reference evidence="11 12" key="1">
    <citation type="submission" date="2016-12" db="EMBL/GenBank/DDBJ databases">
        <title>The draft genome sequence of Actinophytocola xinjiangensis.</title>
        <authorList>
            <person name="Wang W."/>
            <person name="Yuan L."/>
        </authorList>
    </citation>
    <scope>NUCLEOTIDE SEQUENCE [LARGE SCALE GENOMIC DNA]</scope>
    <source>
        <strain evidence="11 12">CGMCC 4.4663</strain>
    </source>
</reference>
<evidence type="ECO:0000256" key="1">
    <source>
        <dbReference type="ARBA" id="ARBA00001966"/>
    </source>
</evidence>
<dbReference type="PROSITE" id="PS51918">
    <property type="entry name" value="RADICAL_SAM"/>
    <property type="match status" value="1"/>
</dbReference>
<evidence type="ECO:0000259" key="10">
    <source>
        <dbReference type="PROSITE" id="PS51918"/>
    </source>
</evidence>
<accession>A0A7Z1B1J1</accession>
<dbReference type="PROSITE" id="PS01278">
    <property type="entry name" value="MTTASE_RADICAL"/>
    <property type="match status" value="1"/>
</dbReference>
<dbReference type="PROSITE" id="PS51332">
    <property type="entry name" value="B12_BINDING"/>
    <property type="match status" value="1"/>
</dbReference>
<dbReference type="PANTHER" id="PTHR43409">
    <property type="entry name" value="ANAEROBIC MAGNESIUM-PROTOPORPHYRIN IX MONOMETHYL ESTER CYCLASE-RELATED"/>
    <property type="match status" value="1"/>
</dbReference>
<name>A0A7Z1B1J1_9PSEU</name>
<dbReference type="SMART" id="SM00729">
    <property type="entry name" value="Elp3"/>
    <property type="match status" value="1"/>
</dbReference>
<evidence type="ECO:0008006" key="13">
    <source>
        <dbReference type="Google" id="ProtNLM"/>
    </source>
</evidence>
<comment type="caution">
    <text evidence="11">The sequence shown here is derived from an EMBL/GenBank/DDBJ whole genome shotgun (WGS) entry which is preliminary data.</text>
</comment>
<dbReference type="InterPro" id="IPR051198">
    <property type="entry name" value="BchE-like"/>
</dbReference>
<protein>
    <recommendedName>
        <fullName evidence="13">Radical SAM superfamily enzyme YgiQ (UPF0313 family)</fullName>
    </recommendedName>
</protein>
<dbReference type="SFLD" id="SFLDS00029">
    <property type="entry name" value="Radical_SAM"/>
    <property type="match status" value="1"/>
</dbReference>
<keyword evidence="3" id="KW-0489">Methyltransferase</keyword>
<dbReference type="InterPro" id="IPR058240">
    <property type="entry name" value="rSAM_sf"/>
</dbReference>
<dbReference type="InterPro" id="IPR006158">
    <property type="entry name" value="Cobalamin-bd"/>
</dbReference>
<dbReference type="SFLD" id="SFLDG01123">
    <property type="entry name" value="methyltransferase_(Class_B)"/>
    <property type="match status" value="1"/>
</dbReference>
<keyword evidence="7" id="KW-0408">Iron</keyword>
<evidence type="ECO:0000256" key="3">
    <source>
        <dbReference type="ARBA" id="ARBA00022603"/>
    </source>
</evidence>
<dbReference type="Proteomes" id="UP000185696">
    <property type="component" value="Unassembled WGS sequence"/>
</dbReference>
<evidence type="ECO:0000259" key="9">
    <source>
        <dbReference type="PROSITE" id="PS51332"/>
    </source>
</evidence>
<dbReference type="Gene3D" id="3.80.30.20">
    <property type="entry name" value="tm_1862 like domain"/>
    <property type="match status" value="1"/>
</dbReference>
<evidence type="ECO:0000313" key="11">
    <source>
        <dbReference type="EMBL" id="OLF13987.1"/>
    </source>
</evidence>
<evidence type="ECO:0000256" key="5">
    <source>
        <dbReference type="ARBA" id="ARBA00022691"/>
    </source>
</evidence>
<dbReference type="Pfam" id="PF02310">
    <property type="entry name" value="B12-binding"/>
    <property type="match status" value="1"/>
</dbReference>
<evidence type="ECO:0000256" key="6">
    <source>
        <dbReference type="ARBA" id="ARBA00022723"/>
    </source>
</evidence>
<evidence type="ECO:0000313" key="12">
    <source>
        <dbReference type="Proteomes" id="UP000185696"/>
    </source>
</evidence>
<gene>
    <name evidence="11" type="ORF">BLA60_02065</name>
</gene>
<dbReference type="AlphaFoldDB" id="A0A7Z1B1J1"/>
<dbReference type="InterPro" id="IPR034466">
    <property type="entry name" value="Methyltransferase_Class_B"/>
</dbReference>
<feature type="domain" description="Radical SAM core" evidence="10">
    <location>
        <begin position="220"/>
        <end position="443"/>
    </location>
</feature>
<keyword evidence="2" id="KW-0004">4Fe-4S</keyword>
<proteinExistence type="predicted"/>
<keyword evidence="8" id="KW-0411">Iron-sulfur</keyword>
<dbReference type="Gene3D" id="3.40.50.280">
    <property type="entry name" value="Cobalamin-binding domain"/>
    <property type="match status" value="1"/>
</dbReference>
<dbReference type="Pfam" id="PF04055">
    <property type="entry name" value="Radical_SAM"/>
    <property type="match status" value="1"/>
</dbReference>
<dbReference type="GO" id="GO:0031419">
    <property type="term" value="F:cobalamin binding"/>
    <property type="evidence" value="ECO:0007669"/>
    <property type="project" value="InterPro"/>
</dbReference>
<dbReference type="InterPro" id="IPR020612">
    <property type="entry name" value="Methylthiotransferase_CS"/>
</dbReference>
<dbReference type="GO" id="GO:0003824">
    <property type="term" value="F:catalytic activity"/>
    <property type="evidence" value="ECO:0007669"/>
    <property type="project" value="InterPro"/>
</dbReference>
<feature type="domain" description="B12-binding" evidence="9">
    <location>
        <begin position="7"/>
        <end position="157"/>
    </location>
</feature>
<keyword evidence="12" id="KW-1185">Reference proteome</keyword>
<dbReference type="EMBL" id="MSIF01000001">
    <property type="protein sequence ID" value="OLF13987.1"/>
    <property type="molecule type" value="Genomic_DNA"/>
</dbReference>
<comment type="cofactor">
    <cofactor evidence="1">
        <name>[4Fe-4S] cluster</name>
        <dbReference type="ChEBI" id="CHEBI:49883"/>
    </cofactor>
</comment>
<keyword evidence="6" id="KW-0479">Metal-binding</keyword>
<dbReference type="GO" id="GO:0046872">
    <property type="term" value="F:metal ion binding"/>
    <property type="evidence" value="ECO:0007669"/>
    <property type="project" value="UniProtKB-KW"/>
</dbReference>
<evidence type="ECO:0000256" key="4">
    <source>
        <dbReference type="ARBA" id="ARBA00022679"/>
    </source>
</evidence>
<evidence type="ECO:0000256" key="7">
    <source>
        <dbReference type="ARBA" id="ARBA00023004"/>
    </source>
</evidence>
<sequence>MTVLVVPPLIHAGVAFTSVAGPEHIGVAYLAASLRREGIRTVILNFDLDTYLKVMKHEGFVEVQPDPVDMADRILAEDPAFVGITVTGPTLTTSLELSAELKRRRPELHVCFGGHQATSAALPLMLEETTIDSIGLGDCDFTLPSFVRGVIAGEDLAGFEGFYYRNDDGSLGGGWKTGARKGDLIRIEPNPAHKPADSDKYALWDLPHPARDDLMTIRQHTGANEARLSTSRGCMDFCTFCATSDRAGFRRHTLRPPQDVVDEITLLNERFGIDHFWLVDDNFVSRSEASQVRAAEICEAILASPLRTTMRAYFRADAFDGRSDLLGLMFRAGVTMGLIGVESATPRRLKYFGKHCTSDQVRSTIRAIREIGMGLQIGYIFFDPMTSFPDMREDTNFLMEIDEAYNLFNFVQSMDVYPATPYRRMIQNKGLGHFDHPYRGGFRLYEYDDPRIQPLAEAIDEEYSPPLMAIDRSLMRLRAFNLPRLRWLAEGGVLNSTEEDLWSRSNRLAEELFGVLAKRHTEWMHNAIDNAENDFDRAAFNHTVTALQVARRGELRQLERIAKEVDAVATRVHAHLNGHKPTANMEREDASWPIG</sequence>
<dbReference type="SFLD" id="SFLDG01082">
    <property type="entry name" value="B12-binding_domain_containing"/>
    <property type="match status" value="1"/>
</dbReference>
<keyword evidence="4" id="KW-0808">Transferase</keyword>
<dbReference type="InterPro" id="IPR007197">
    <property type="entry name" value="rSAM"/>
</dbReference>
<evidence type="ECO:0000256" key="2">
    <source>
        <dbReference type="ARBA" id="ARBA00022485"/>
    </source>
</evidence>
<organism evidence="11 12">
    <name type="scientific">Actinophytocola xinjiangensis</name>
    <dbReference type="NCBI Taxonomy" id="485602"/>
    <lineage>
        <taxon>Bacteria</taxon>
        <taxon>Bacillati</taxon>
        <taxon>Actinomycetota</taxon>
        <taxon>Actinomycetes</taxon>
        <taxon>Pseudonocardiales</taxon>
        <taxon>Pseudonocardiaceae</taxon>
    </lineage>
</organism>
<dbReference type="GO" id="GO:0051539">
    <property type="term" value="F:4 iron, 4 sulfur cluster binding"/>
    <property type="evidence" value="ECO:0007669"/>
    <property type="project" value="UniProtKB-KW"/>
</dbReference>
<dbReference type="InterPro" id="IPR023404">
    <property type="entry name" value="rSAM_horseshoe"/>
</dbReference>
<keyword evidence="5" id="KW-0949">S-adenosyl-L-methionine</keyword>
<dbReference type="SUPFAM" id="SSF102114">
    <property type="entry name" value="Radical SAM enzymes"/>
    <property type="match status" value="1"/>
</dbReference>
<dbReference type="PANTHER" id="PTHR43409:SF7">
    <property type="entry name" value="BLL1977 PROTEIN"/>
    <property type="match status" value="1"/>
</dbReference>
<evidence type="ECO:0000256" key="8">
    <source>
        <dbReference type="ARBA" id="ARBA00023014"/>
    </source>
</evidence>
<dbReference type="InterPro" id="IPR006638">
    <property type="entry name" value="Elp3/MiaA/NifB-like_rSAM"/>
</dbReference>
<dbReference type="GO" id="GO:0005829">
    <property type="term" value="C:cytosol"/>
    <property type="evidence" value="ECO:0007669"/>
    <property type="project" value="TreeGrafter"/>
</dbReference>